<gene>
    <name evidence="1" type="ORF">EYF80_048754</name>
</gene>
<dbReference type="OrthoDB" id="10264063at2759"/>
<evidence type="ECO:0000313" key="1">
    <source>
        <dbReference type="EMBL" id="TNN41090.1"/>
    </source>
</evidence>
<dbReference type="EMBL" id="SRLO01001136">
    <property type="protein sequence ID" value="TNN41090.1"/>
    <property type="molecule type" value="Genomic_DNA"/>
</dbReference>
<accession>A0A4Z2FJI7</accession>
<organism evidence="1 2">
    <name type="scientific">Liparis tanakae</name>
    <name type="common">Tanaka's snailfish</name>
    <dbReference type="NCBI Taxonomy" id="230148"/>
    <lineage>
        <taxon>Eukaryota</taxon>
        <taxon>Metazoa</taxon>
        <taxon>Chordata</taxon>
        <taxon>Craniata</taxon>
        <taxon>Vertebrata</taxon>
        <taxon>Euteleostomi</taxon>
        <taxon>Actinopterygii</taxon>
        <taxon>Neopterygii</taxon>
        <taxon>Teleostei</taxon>
        <taxon>Neoteleostei</taxon>
        <taxon>Acanthomorphata</taxon>
        <taxon>Eupercaria</taxon>
        <taxon>Perciformes</taxon>
        <taxon>Cottioidei</taxon>
        <taxon>Cottales</taxon>
        <taxon>Liparidae</taxon>
        <taxon>Liparis</taxon>
    </lineage>
</organism>
<sequence>MLANVLIRFDLHAMNFFLGEVVEALQQQRHAVLNVGQLLQDVEVGPPKVFRGLFHRRGVLNQEQTLVRQVGHEIQYLLGIAPPSDGTFRALAFWASCHSGGDSSNNRLVVIGATRVVFLSIGIARTFPCAWRAAGLHFSIRSPCHTSIVQCVRHDLFVFTQLY</sequence>
<proteinExistence type="predicted"/>
<comment type="caution">
    <text evidence="1">The sequence shown here is derived from an EMBL/GenBank/DDBJ whole genome shotgun (WGS) entry which is preliminary data.</text>
</comment>
<dbReference type="AlphaFoldDB" id="A0A4Z2FJI7"/>
<dbReference type="Proteomes" id="UP000314294">
    <property type="component" value="Unassembled WGS sequence"/>
</dbReference>
<name>A0A4Z2FJI7_9TELE</name>
<evidence type="ECO:0000313" key="2">
    <source>
        <dbReference type="Proteomes" id="UP000314294"/>
    </source>
</evidence>
<protein>
    <submittedName>
        <fullName evidence="1">Uncharacterized protein</fullName>
    </submittedName>
</protein>
<keyword evidence="2" id="KW-1185">Reference proteome</keyword>
<reference evidence="1 2" key="1">
    <citation type="submission" date="2019-03" db="EMBL/GenBank/DDBJ databases">
        <title>First draft genome of Liparis tanakae, snailfish: a comprehensive survey of snailfish specific genes.</title>
        <authorList>
            <person name="Kim W."/>
            <person name="Song I."/>
            <person name="Jeong J.-H."/>
            <person name="Kim D."/>
            <person name="Kim S."/>
            <person name="Ryu S."/>
            <person name="Song J.Y."/>
            <person name="Lee S.K."/>
        </authorList>
    </citation>
    <scope>NUCLEOTIDE SEQUENCE [LARGE SCALE GENOMIC DNA]</scope>
    <source>
        <tissue evidence="1">Muscle</tissue>
    </source>
</reference>